<dbReference type="InterPro" id="IPR051803">
    <property type="entry name" value="TA_system_RelE-like_toxin"/>
</dbReference>
<reference evidence="3 4" key="1">
    <citation type="submission" date="2020-08" db="EMBL/GenBank/DDBJ databases">
        <title>Genomic Encyclopedia of Type Strains, Phase IV (KMG-IV): sequencing the most valuable type-strain genomes for metagenomic binning, comparative biology and taxonomic classification.</title>
        <authorList>
            <person name="Goeker M."/>
        </authorList>
    </citation>
    <scope>NUCLEOTIDE SEQUENCE [LARGE SCALE GENOMIC DNA]</scope>
    <source>
        <strain evidence="3 4">DSM 29853</strain>
    </source>
</reference>
<sequence>MTRVRWTERAIGRLKFISNFKARQDPVAAKAVITRVRYAALVLAEQPEMGRQGRVSGTRELHFSDLPFSLAYRVTEWGIDILTVVPTERRWPLQF</sequence>
<dbReference type="PANTHER" id="PTHR33755">
    <property type="entry name" value="TOXIN PARE1-RELATED"/>
    <property type="match status" value="1"/>
</dbReference>
<keyword evidence="4" id="KW-1185">Reference proteome</keyword>
<dbReference type="EMBL" id="JACIEZ010000002">
    <property type="protein sequence ID" value="MBB4064494.1"/>
    <property type="molecule type" value="Genomic_DNA"/>
</dbReference>
<proteinExistence type="inferred from homology"/>
<evidence type="ECO:0000256" key="2">
    <source>
        <dbReference type="ARBA" id="ARBA00022649"/>
    </source>
</evidence>
<protein>
    <submittedName>
        <fullName evidence="3">Plasmid stabilization system protein ParE</fullName>
    </submittedName>
</protein>
<accession>A0A7W6NKF2</accession>
<evidence type="ECO:0000256" key="1">
    <source>
        <dbReference type="ARBA" id="ARBA00006226"/>
    </source>
</evidence>
<organism evidence="3 4">
    <name type="scientific">Gellertiella hungarica</name>
    <dbReference type="NCBI Taxonomy" id="1572859"/>
    <lineage>
        <taxon>Bacteria</taxon>
        <taxon>Pseudomonadati</taxon>
        <taxon>Pseudomonadota</taxon>
        <taxon>Alphaproteobacteria</taxon>
        <taxon>Hyphomicrobiales</taxon>
        <taxon>Rhizobiaceae</taxon>
        <taxon>Gellertiella</taxon>
    </lineage>
</organism>
<dbReference type="AlphaFoldDB" id="A0A7W6NKF2"/>
<comment type="caution">
    <text evidence="3">The sequence shown here is derived from an EMBL/GenBank/DDBJ whole genome shotgun (WGS) entry which is preliminary data.</text>
</comment>
<comment type="similarity">
    <text evidence="1">Belongs to the RelE toxin family.</text>
</comment>
<dbReference type="InterPro" id="IPR007712">
    <property type="entry name" value="RelE/ParE_toxin"/>
</dbReference>
<dbReference type="Gene3D" id="3.30.2310.20">
    <property type="entry name" value="RelE-like"/>
    <property type="match status" value="1"/>
</dbReference>
<evidence type="ECO:0000313" key="3">
    <source>
        <dbReference type="EMBL" id="MBB4064494.1"/>
    </source>
</evidence>
<name>A0A7W6NKF2_9HYPH</name>
<dbReference type="Proteomes" id="UP000528286">
    <property type="component" value="Unassembled WGS sequence"/>
</dbReference>
<dbReference type="RefSeq" id="WP_183365708.1">
    <property type="nucleotide sequence ID" value="NZ_JACIEZ010000002.1"/>
</dbReference>
<keyword evidence="2" id="KW-1277">Toxin-antitoxin system</keyword>
<dbReference type="Pfam" id="PF05016">
    <property type="entry name" value="ParE_toxin"/>
    <property type="match status" value="1"/>
</dbReference>
<evidence type="ECO:0000313" key="4">
    <source>
        <dbReference type="Proteomes" id="UP000528286"/>
    </source>
</evidence>
<dbReference type="InterPro" id="IPR035093">
    <property type="entry name" value="RelE/ParE_toxin_dom_sf"/>
</dbReference>
<gene>
    <name evidence="3" type="ORF">GGR23_001671</name>
</gene>